<evidence type="ECO:0000313" key="8">
    <source>
        <dbReference type="Proteomes" id="UP001154312"/>
    </source>
</evidence>
<dbReference type="PANTHER" id="PTHR37422">
    <property type="entry name" value="TEICHURONIC ACID BIOSYNTHESIS PROTEIN TUAE"/>
    <property type="match status" value="1"/>
</dbReference>
<dbReference type="PANTHER" id="PTHR37422:SF13">
    <property type="entry name" value="LIPOPOLYSACCHARIDE BIOSYNTHESIS PROTEIN PA4999-RELATED"/>
    <property type="match status" value="1"/>
</dbReference>
<feature type="transmembrane region" description="Helical" evidence="5">
    <location>
        <begin position="251"/>
        <end position="270"/>
    </location>
</feature>
<dbReference type="EMBL" id="JAKOAV010000013">
    <property type="protein sequence ID" value="MDF9408420.1"/>
    <property type="molecule type" value="Genomic_DNA"/>
</dbReference>
<evidence type="ECO:0000259" key="6">
    <source>
        <dbReference type="Pfam" id="PF04932"/>
    </source>
</evidence>
<dbReference type="InterPro" id="IPR011990">
    <property type="entry name" value="TPR-like_helical_dom_sf"/>
</dbReference>
<evidence type="ECO:0000256" key="2">
    <source>
        <dbReference type="ARBA" id="ARBA00022692"/>
    </source>
</evidence>
<feature type="transmembrane region" description="Helical" evidence="5">
    <location>
        <begin position="229"/>
        <end position="244"/>
    </location>
</feature>
<feature type="transmembrane region" description="Helical" evidence="5">
    <location>
        <begin position="104"/>
        <end position="127"/>
    </location>
</feature>
<feature type="transmembrane region" description="Helical" evidence="5">
    <location>
        <begin position="419"/>
        <end position="438"/>
    </location>
</feature>
<comment type="subcellular location">
    <subcellularLocation>
        <location evidence="1">Membrane</location>
        <topology evidence="1">Multi-pass membrane protein</topology>
    </subcellularLocation>
</comment>
<feature type="transmembrane region" description="Helical" evidence="5">
    <location>
        <begin position="12"/>
        <end position="32"/>
    </location>
</feature>
<feature type="transmembrane region" description="Helical" evidence="5">
    <location>
        <begin position="79"/>
        <end position="98"/>
    </location>
</feature>
<dbReference type="GO" id="GO:0016874">
    <property type="term" value="F:ligase activity"/>
    <property type="evidence" value="ECO:0007669"/>
    <property type="project" value="UniProtKB-KW"/>
</dbReference>
<sequence>MKISRYGKIFKYVLSISALGLVALAPFFRGLMFEREMSIHHCLVALISVLALIPLIFCSDGPSDGRERLPVRRMVKSPYFLALALLTVLYGLSSFQAVNSRESLFIWLRHVDYLLSFIIVYLAVGMWSKDKQQSTFMRWSLTVFAVAGTLVAAGGILTCQGIVSIDSGVAFGRLRSTFQYPNAMAAYLMATVLMAIHLAARNPRPLKAGVFAGMGFLIFLAILGSQSRGVWVMLPLILALFFFGQTARKRFILLTAVIFGLAISLSSLTVAPQAQQLQPNWRASLCTLAGFSVAGIIWGGFVKSWLSLLKVYRARKKIIILGIICAILVVFAGTVLVRNHWDGAHEKGISGSPLLSRLMRVNTSENNFQSRMVYYTDALKMVKDRPLLGWGGGGWLSGYPAYQSYNYISTTVHNHFLQVWVEAGTLAMIVFIIPFLVLTRGLWRLYHTRKIRQLSPETWTIGVAALALGMHSAIDFDLSFSSIALLLWGLLALFACQEMVLGFDRVSQDSFGSKRAGAVKFNVLLAIFLSLASISLAAGTITLRAGEAKAKACVLAIQKGDREAAIENIQAASRLDRWSAQHPIIQAQLLMSGIEDNPDPLAKNYLANESLNLVQRALKLDSYNSENHFMLARLYLANGNLEDTLAEAERAKVLQPWLIRTYEEYNSIYENVAVQQLLRGQKEEAGDTLRRVLAATQEAVSKKETLPTRLNSLWDKRSDLTLTPALALTAGQSALLLEDYNQAREFLNIACQAEDQKTKDVAQLWLGVAMRKGGVNEIYKY</sequence>
<evidence type="ECO:0000256" key="3">
    <source>
        <dbReference type="ARBA" id="ARBA00022989"/>
    </source>
</evidence>
<organism evidence="7 8">
    <name type="scientific">Pelotomaculum isophthalicicum JI</name>
    <dbReference type="NCBI Taxonomy" id="947010"/>
    <lineage>
        <taxon>Bacteria</taxon>
        <taxon>Bacillati</taxon>
        <taxon>Bacillota</taxon>
        <taxon>Clostridia</taxon>
        <taxon>Eubacteriales</taxon>
        <taxon>Desulfotomaculaceae</taxon>
        <taxon>Pelotomaculum</taxon>
    </lineage>
</organism>
<proteinExistence type="predicted"/>
<dbReference type="Gene3D" id="1.25.40.10">
    <property type="entry name" value="Tetratricopeptide repeat domain"/>
    <property type="match status" value="1"/>
</dbReference>
<feature type="transmembrane region" description="Helical" evidence="5">
    <location>
        <begin position="521"/>
        <end position="543"/>
    </location>
</feature>
<feature type="transmembrane region" description="Helical" evidence="5">
    <location>
        <begin position="183"/>
        <end position="199"/>
    </location>
</feature>
<feature type="transmembrane region" description="Helical" evidence="5">
    <location>
        <begin position="139"/>
        <end position="163"/>
    </location>
</feature>
<keyword evidence="4 5" id="KW-0472">Membrane</keyword>
<feature type="transmembrane region" description="Helical" evidence="5">
    <location>
        <begin position="206"/>
        <end position="223"/>
    </location>
</feature>
<dbReference type="Proteomes" id="UP001154312">
    <property type="component" value="Unassembled WGS sequence"/>
</dbReference>
<name>A0A9X4GZ67_9FIRM</name>
<dbReference type="GO" id="GO:0016020">
    <property type="term" value="C:membrane"/>
    <property type="evidence" value="ECO:0007669"/>
    <property type="project" value="UniProtKB-SubCell"/>
</dbReference>
<keyword evidence="7" id="KW-0436">Ligase</keyword>
<feature type="transmembrane region" description="Helical" evidence="5">
    <location>
        <begin position="480"/>
        <end position="501"/>
    </location>
</feature>
<feature type="transmembrane region" description="Helical" evidence="5">
    <location>
        <begin position="458"/>
        <end position="474"/>
    </location>
</feature>
<keyword evidence="3 5" id="KW-1133">Transmembrane helix</keyword>
<dbReference type="RefSeq" id="WP_277443742.1">
    <property type="nucleotide sequence ID" value="NZ_JAKOAV010000013.1"/>
</dbReference>
<keyword evidence="2 5" id="KW-0812">Transmembrane</keyword>
<protein>
    <submittedName>
        <fullName evidence="7">O-antigen ligase family protein</fullName>
    </submittedName>
</protein>
<dbReference type="AlphaFoldDB" id="A0A9X4GZ67"/>
<evidence type="ECO:0000256" key="5">
    <source>
        <dbReference type="SAM" id="Phobius"/>
    </source>
</evidence>
<dbReference type="InterPro" id="IPR051533">
    <property type="entry name" value="WaaL-like"/>
</dbReference>
<feature type="transmembrane region" description="Helical" evidence="5">
    <location>
        <begin position="318"/>
        <end position="337"/>
    </location>
</feature>
<keyword evidence="8" id="KW-1185">Reference proteome</keyword>
<feature type="transmembrane region" description="Helical" evidence="5">
    <location>
        <begin position="282"/>
        <end position="306"/>
    </location>
</feature>
<dbReference type="Pfam" id="PF04932">
    <property type="entry name" value="Wzy_C"/>
    <property type="match status" value="1"/>
</dbReference>
<evidence type="ECO:0000313" key="7">
    <source>
        <dbReference type="EMBL" id="MDF9408420.1"/>
    </source>
</evidence>
<evidence type="ECO:0000256" key="1">
    <source>
        <dbReference type="ARBA" id="ARBA00004141"/>
    </source>
</evidence>
<dbReference type="InterPro" id="IPR007016">
    <property type="entry name" value="O-antigen_ligase-rel_domated"/>
</dbReference>
<feature type="transmembrane region" description="Helical" evidence="5">
    <location>
        <begin position="38"/>
        <end position="58"/>
    </location>
</feature>
<gene>
    <name evidence="7" type="ORF">L7E55_08620</name>
</gene>
<dbReference type="SUPFAM" id="SSF48452">
    <property type="entry name" value="TPR-like"/>
    <property type="match status" value="1"/>
</dbReference>
<evidence type="ECO:0000256" key="4">
    <source>
        <dbReference type="ARBA" id="ARBA00023136"/>
    </source>
</evidence>
<comment type="caution">
    <text evidence="7">The sequence shown here is derived from an EMBL/GenBank/DDBJ whole genome shotgun (WGS) entry which is preliminary data.</text>
</comment>
<reference evidence="7" key="1">
    <citation type="submission" date="2022-02" db="EMBL/GenBank/DDBJ databases">
        <authorList>
            <person name="Leng L."/>
        </authorList>
    </citation>
    <scope>NUCLEOTIDE SEQUENCE</scope>
    <source>
        <strain evidence="7">JI</strain>
    </source>
</reference>
<accession>A0A9X4GZ67</accession>
<feature type="domain" description="O-antigen ligase-related" evidence="6">
    <location>
        <begin position="305"/>
        <end position="432"/>
    </location>
</feature>